<dbReference type="InterPro" id="IPR044660">
    <property type="entry name" value="IBH1-like"/>
</dbReference>
<keyword evidence="1" id="KW-0805">Transcription regulation</keyword>
<reference evidence="3" key="1">
    <citation type="journal article" date="2005" name="PLoS Biol.">
        <title>The genomes of Oryza sativa: a history of duplications.</title>
        <authorList>
            <person name="Yu J."/>
            <person name="Wang J."/>
            <person name="Lin W."/>
            <person name="Li S."/>
            <person name="Li H."/>
            <person name="Zhou J."/>
            <person name="Ni P."/>
            <person name="Dong W."/>
            <person name="Hu S."/>
            <person name="Zeng C."/>
            <person name="Zhang J."/>
            <person name="Zhang Y."/>
            <person name="Li R."/>
            <person name="Xu Z."/>
            <person name="Li S."/>
            <person name="Li X."/>
            <person name="Zheng H."/>
            <person name="Cong L."/>
            <person name="Lin L."/>
            <person name="Yin J."/>
            <person name="Geng J."/>
            <person name="Li G."/>
            <person name="Shi J."/>
            <person name="Liu J."/>
            <person name="Lv H."/>
            <person name="Li J."/>
            <person name="Wang J."/>
            <person name="Deng Y."/>
            <person name="Ran L."/>
            <person name="Shi X."/>
            <person name="Wang X."/>
            <person name="Wu Q."/>
            <person name="Li C."/>
            <person name="Ren X."/>
            <person name="Wang J."/>
            <person name="Wang X."/>
            <person name="Li D."/>
            <person name="Liu D."/>
            <person name="Zhang X."/>
            <person name="Ji Z."/>
            <person name="Zhao W."/>
            <person name="Sun Y."/>
            <person name="Zhang Z."/>
            <person name="Bao J."/>
            <person name="Han Y."/>
            <person name="Dong L."/>
            <person name="Ji J."/>
            <person name="Chen P."/>
            <person name="Wu S."/>
            <person name="Liu J."/>
            <person name="Xiao Y."/>
            <person name="Bu D."/>
            <person name="Tan J."/>
            <person name="Yang L."/>
            <person name="Ye C."/>
            <person name="Zhang J."/>
            <person name="Xu J."/>
            <person name="Zhou Y."/>
            <person name="Yu Y."/>
            <person name="Zhang B."/>
            <person name="Zhuang S."/>
            <person name="Wei H."/>
            <person name="Liu B."/>
            <person name="Lei M."/>
            <person name="Yu H."/>
            <person name="Li Y."/>
            <person name="Xu H."/>
            <person name="Wei S."/>
            <person name="He X."/>
            <person name="Fang L."/>
            <person name="Zhang Z."/>
            <person name="Zhang Y."/>
            <person name="Huang X."/>
            <person name="Su Z."/>
            <person name="Tong W."/>
            <person name="Li J."/>
            <person name="Tong Z."/>
            <person name="Li S."/>
            <person name="Ye J."/>
            <person name="Wang L."/>
            <person name="Fang L."/>
            <person name="Lei T."/>
            <person name="Chen C."/>
            <person name="Chen H."/>
            <person name="Xu Z."/>
            <person name="Li H."/>
            <person name="Huang H."/>
            <person name="Zhang F."/>
            <person name="Xu H."/>
            <person name="Li N."/>
            <person name="Zhao C."/>
            <person name="Li S."/>
            <person name="Dong L."/>
            <person name="Huang Y."/>
            <person name="Li L."/>
            <person name="Xi Y."/>
            <person name="Qi Q."/>
            <person name="Li W."/>
            <person name="Zhang B."/>
            <person name="Hu W."/>
            <person name="Zhang Y."/>
            <person name="Tian X."/>
            <person name="Jiao Y."/>
            <person name="Liang X."/>
            <person name="Jin J."/>
            <person name="Gao L."/>
            <person name="Zheng W."/>
            <person name="Hao B."/>
            <person name="Liu S."/>
            <person name="Wang W."/>
            <person name="Yuan L."/>
            <person name="Cao M."/>
            <person name="McDermott J."/>
            <person name="Samudrala R."/>
            <person name="Wang J."/>
            <person name="Wong G.K."/>
            <person name="Yang H."/>
        </authorList>
    </citation>
    <scope>NUCLEOTIDE SEQUENCE [LARGE SCALE GENOMIC DNA]</scope>
</reference>
<dbReference type="AlphaFoldDB" id="B9G3P5"/>
<dbReference type="EMBL" id="CM000146">
    <property type="protein sequence ID" value="EEE69742.1"/>
    <property type="molecule type" value="Genomic_DNA"/>
</dbReference>
<evidence type="ECO:0008006" key="4">
    <source>
        <dbReference type="Google" id="ProtNLM"/>
    </source>
</evidence>
<dbReference type="PANTHER" id="PTHR33124:SF34">
    <property type="entry name" value="OS08G0444500 PROTEIN"/>
    <property type="match status" value="1"/>
</dbReference>
<sequence>MKRRSMFTVGKNKGVALSVHRKPLQHMVQRRLRELKKIVPDAHEDNVDVLLRQTAEYICILELKVAVLRKLAAIYGFSTFSKETNISGIFPDHQGYRMTSERKARGSQELIESNIRIDTTLLIHVAASKVQFYSKNSLSTICKLREHSNVRL</sequence>
<organism evidence="3">
    <name type="scientific">Oryza sativa subsp. japonica</name>
    <name type="common">Rice</name>
    <dbReference type="NCBI Taxonomy" id="39947"/>
    <lineage>
        <taxon>Eukaryota</taxon>
        <taxon>Viridiplantae</taxon>
        <taxon>Streptophyta</taxon>
        <taxon>Embryophyta</taxon>
        <taxon>Tracheophyta</taxon>
        <taxon>Spermatophyta</taxon>
        <taxon>Magnoliopsida</taxon>
        <taxon>Liliopsida</taxon>
        <taxon>Poales</taxon>
        <taxon>Poaceae</taxon>
        <taxon>BOP clade</taxon>
        <taxon>Oryzoideae</taxon>
        <taxon>Oryzeae</taxon>
        <taxon>Oryzinae</taxon>
        <taxon>Oryza</taxon>
        <taxon>Oryza sativa</taxon>
    </lineage>
</organism>
<evidence type="ECO:0000256" key="1">
    <source>
        <dbReference type="ARBA" id="ARBA00023015"/>
    </source>
</evidence>
<dbReference type="GO" id="GO:0006355">
    <property type="term" value="P:regulation of DNA-templated transcription"/>
    <property type="evidence" value="ECO:0007669"/>
    <property type="project" value="InterPro"/>
</dbReference>
<name>B9G3P5_ORYSJ</name>
<proteinExistence type="predicted"/>
<dbReference type="HOGENOM" id="CLU_175082_0_0_1"/>
<gene>
    <name evidence="3" type="ORF">OsJ_29434</name>
</gene>
<dbReference type="Proteomes" id="UP000007752">
    <property type="component" value="Chromosome 9"/>
</dbReference>
<accession>B9G3P5</accession>
<reference evidence="3" key="2">
    <citation type="submission" date="2008-12" db="EMBL/GenBank/DDBJ databases">
        <title>Improved gene annotation of the rice (Oryza sativa) genomes.</title>
        <authorList>
            <person name="Wang J."/>
            <person name="Li R."/>
            <person name="Fan W."/>
            <person name="Huang Q."/>
            <person name="Zhang J."/>
            <person name="Zhou Y."/>
            <person name="Hu Y."/>
            <person name="Zi S."/>
            <person name="Li J."/>
            <person name="Ni P."/>
            <person name="Zheng H."/>
            <person name="Zhang Y."/>
            <person name="Zhao M."/>
            <person name="Hao Q."/>
            <person name="McDermott J."/>
            <person name="Samudrala R."/>
            <person name="Kristiansen K."/>
            <person name="Wong G.K.-S."/>
        </authorList>
    </citation>
    <scope>NUCLEOTIDE SEQUENCE</scope>
</reference>
<keyword evidence="2" id="KW-0804">Transcription</keyword>
<dbReference type="PANTHER" id="PTHR33124">
    <property type="entry name" value="TRANSCRIPTION FACTOR IBH1-LIKE 1"/>
    <property type="match status" value="1"/>
</dbReference>
<evidence type="ECO:0000313" key="3">
    <source>
        <dbReference type="EMBL" id="EEE69742.1"/>
    </source>
</evidence>
<protein>
    <recommendedName>
        <fullName evidence="4">BHLH domain-containing protein</fullName>
    </recommendedName>
</protein>
<evidence type="ECO:0000256" key="2">
    <source>
        <dbReference type="ARBA" id="ARBA00023163"/>
    </source>
</evidence>